<sequence length="222" mass="24767">MEVAAASIRRGTKRLSADSHRNQQSQTNSGSSPVSSTRTSNSYPSTECRPLAAFGMTVHKRSNKSIGRMSRCAIKAGSFAAKGTGSSFIPPDQYAEGQEEVVIQKKGPSGEYCTCSGQKSTNAYEEIRHLVALPEEVKLNRTLEWLVIHDQSTRHKQSFRDDQEKDAFCRMFSSSMPGSWDAEDIRESWESLRKVCDPQAFNRRAKLTCIKSRFSLAVSMGW</sequence>
<feature type="region of interest" description="Disordered" evidence="1">
    <location>
        <begin position="1"/>
        <end position="46"/>
    </location>
</feature>
<dbReference type="EMBL" id="FJVC01000724">
    <property type="protein sequence ID" value="CZT53334.1"/>
    <property type="molecule type" value="Genomic_DNA"/>
</dbReference>
<keyword evidence="3" id="KW-1185">Reference proteome</keyword>
<evidence type="ECO:0000313" key="3">
    <source>
        <dbReference type="Proteomes" id="UP000177625"/>
    </source>
</evidence>
<protein>
    <submittedName>
        <fullName evidence="2">Uncharacterized protein</fullName>
    </submittedName>
</protein>
<evidence type="ECO:0000256" key="1">
    <source>
        <dbReference type="SAM" id="MobiDB-lite"/>
    </source>
</evidence>
<proteinExistence type="predicted"/>
<dbReference type="Proteomes" id="UP000177625">
    <property type="component" value="Unassembled WGS sequence"/>
</dbReference>
<evidence type="ECO:0000313" key="2">
    <source>
        <dbReference type="EMBL" id="CZT53334.1"/>
    </source>
</evidence>
<name>A0A1E1MW85_RHYSE</name>
<organism evidence="2 3">
    <name type="scientific">Rhynchosporium secalis</name>
    <name type="common">Barley scald fungus</name>
    <dbReference type="NCBI Taxonomy" id="38038"/>
    <lineage>
        <taxon>Eukaryota</taxon>
        <taxon>Fungi</taxon>
        <taxon>Dikarya</taxon>
        <taxon>Ascomycota</taxon>
        <taxon>Pezizomycotina</taxon>
        <taxon>Leotiomycetes</taxon>
        <taxon>Helotiales</taxon>
        <taxon>Ploettnerulaceae</taxon>
        <taxon>Rhynchosporium</taxon>
    </lineage>
</organism>
<dbReference type="AlphaFoldDB" id="A0A1E1MW85"/>
<gene>
    <name evidence="2" type="ORF">RSE6_14828</name>
</gene>
<feature type="compositionally biased region" description="Low complexity" evidence="1">
    <location>
        <begin position="25"/>
        <end position="42"/>
    </location>
</feature>
<accession>A0A1E1MW85</accession>
<reference evidence="3" key="1">
    <citation type="submission" date="2016-03" db="EMBL/GenBank/DDBJ databases">
        <authorList>
            <person name="Guldener U."/>
        </authorList>
    </citation>
    <scope>NUCLEOTIDE SEQUENCE [LARGE SCALE GENOMIC DNA]</scope>
</reference>